<dbReference type="GO" id="GO:0016075">
    <property type="term" value="P:rRNA catabolic process"/>
    <property type="evidence" value="ECO:0007669"/>
    <property type="project" value="TreeGrafter"/>
</dbReference>
<dbReference type="GO" id="GO:0034473">
    <property type="term" value="P:U1 snRNA 3'-end processing"/>
    <property type="evidence" value="ECO:0007669"/>
    <property type="project" value="TreeGrafter"/>
</dbReference>
<evidence type="ECO:0000256" key="6">
    <source>
        <dbReference type="ARBA" id="ARBA00042523"/>
    </source>
</evidence>
<keyword evidence="9" id="KW-1185">Reference proteome</keyword>
<dbReference type="InterPro" id="IPR050590">
    <property type="entry name" value="Exosome_comp_Rrp42_subfam"/>
</dbReference>
<evidence type="ECO:0000313" key="9">
    <source>
        <dbReference type="Proteomes" id="UP000008909"/>
    </source>
</evidence>
<sequence>MERITAKQDVRDPRTVMKTPRWCCVQQKAGGMYVHLGLKAGLLRQLRAIHTRVTYIDIPTNADGIPAYNNSRTQMWPILSRIISPFLGQFFVIGIYCGPVVLRDILHPDVYECFVCFSLATFIDRSTFFAQHYADFLIDVSKVAVSKFAVIFGPNHLVYNIHLFSHLFNFVKLYGCLDRFSCFPYESELGHLKHYIHGPKPPAVQLYHRLAERVELDAVKGEIFLDGVGFATAAISYVRMSQKCPPKPCTYEVFRRCNQHEEGLLRRSKRKQYVHQSYYDGCSKKKQLPSDFTDESEPGYSDQHLRLSDEGLHNSFSPDRGSSKLLFKASLTFHAHDSVVSEGKNIQSNPIRRVTLFDLAFMDVNSTTGYQPSFRFAALVTFLTRERQPLNDKNKTDPGNLSECLDPVYQSVSSWDMVNYSQTTRRIGICISSDCSVTDEVNARTSKARVVLAIARVVALFEQLFESKGRLDNRELLEPGVIHVSAGVLPSCHGSSLVRIGQTHIICGVRTKVLPEQINAGRIVCNVEINGLANRSSHPKSSVSKEAQCLSSKLQQLVETVVCSDVTSQLNIFSDSDQMSQPVASYILKLDVIVLHDDGCLLDACVPAALTALKQARWPKLIALSVDHRTTSCLEQYAPSPSGDFMSLRLIELPIPVTWCFLPTRVSKPDRPLVAPMILQPTRRELALWDADAGVGQIILSASGRVLDLSMVHAFLPGLFGNLSTPHTEQPDSITVWQTLYNSAMQYVKTMLDAISSAVKT</sequence>
<comment type="similarity">
    <text evidence="3">Belongs to the RNase PH family.</text>
</comment>
<dbReference type="SUPFAM" id="SSF54211">
    <property type="entry name" value="Ribosomal protein S5 domain 2-like"/>
    <property type="match status" value="1"/>
</dbReference>
<proteinExistence type="inferred from homology"/>
<gene>
    <name evidence="8" type="ORF">CLF_101529</name>
</gene>
<protein>
    <recommendedName>
        <fullName evidence="6">Ribosomal RNA-processing protein 42</fullName>
    </recommendedName>
</protein>
<dbReference type="GO" id="GO:0071028">
    <property type="term" value="P:nuclear mRNA surveillance"/>
    <property type="evidence" value="ECO:0007669"/>
    <property type="project" value="TreeGrafter"/>
</dbReference>
<dbReference type="GO" id="GO:0035925">
    <property type="term" value="F:mRNA 3'-UTR AU-rich region binding"/>
    <property type="evidence" value="ECO:0007669"/>
    <property type="project" value="TreeGrafter"/>
</dbReference>
<dbReference type="InterPro" id="IPR020568">
    <property type="entry name" value="Ribosomal_Su5_D2-typ_SF"/>
</dbReference>
<dbReference type="GO" id="GO:0000467">
    <property type="term" value="P:exonucleolytic trimming to generate mature 3'-end of 5.8S rRNA from tricistronic rRNA transcript (SSU-rRNA, 5.8S rRNA, LSU-rRNA)"/>
    <property type="evidence" value="ECO:0007669"/>
    <property type="project" value="TreeGrafter"/>
</dbReference>
<dbReference type="InterPro" id="IPR001247">
    <property type="entry name" value="ExoRNase_PH_dom1"/>
</dbReference>
<evidence type="ECO:0000256" key="4">
    <source>
        <dbReference type="ARBA" id="ARBA00022490"/>
    </source>
</evidence>
<dbReference type="PANTHER" id="PTHR11097:SF8">
    <property type="entry name" value="EXOSOME COMPLEX COMPONENT RRP42"/>
    <property type="match status" value="1"/>
</dbReference>
<dbReference type="GO" id="GO:0071035">
    <property type="term" value="P:nuclear polyadenylation-dependent rRNA catabolic process"/>
    <property type="evidence" value="ECO:0007669"/>
    <property type="project" value="TreeGrafter"/>
</dbReference>
<dbReference type="GO" id="GO:0005730">
    <property type="term" value="C:nucleolus"/>
    <property type="evidence" value="ECO:0007669"/>
    <property type="project" value="UniProtKB-SubCell"/>
</dbReference>
<dbReference type="GO" id="GO:0000176">
    <property type="term" value="C:nuclear exosome (RNase complex)"/>
    <property type="evidence" value="ECO:0007669"/>
    <property type="project" value="TreeGrafter"/>
</dbReference>
<evidence type="ECO:0000256" key="1">
    <source>
        <dbReference type="ARBA" id="ARBA00004496"/>
    </source>
</evidence>
<dbReference type="GO" id="GO:0071038">
    <property type="term" value="P:TRAMP-dependent tRNA surveillance pathway"/>
    <property type="evidence" value="ECO:0007669"/>
    <property type="project" value="TreeGrafter"/>
</dbReference>
<dbReference type="GO" id="GO:0034475">
    <property type="term" value="P:U4 snRNA 3'-end processing"/>
    <property type="evidence" value="ECO:0007669"/>
    <property type="project" value="TreeGrafter"/>
</dbReference>
<evidence type="ECO:0000256" key="2">
    <source>
        <dbReference type="ARBA" id="ARBA00004604"/>
    </source>
</evidence>
<evidence type="ECO:0000256" key="5">
    <source>
        <dbReference type="ARBA" id="ARBA00022835"/>
    </source>
</evidence>
<dbReference type="Proteomes" id="UP000008909">
    <property type="component" value="Unassembled WGS sequence"/>
</dbReference>
<organism evidence="8 9">
    <name type="scientific">Clonorchis sinensis</name>
    <name type="common">Chinese liver fluke</name>
    <dbReference type="NCBI Taxonomy" id="79923"/>
    <lineage>
        <taxon>Eukaryota</taxon>
        <taxon>Metazoa</taxon>
        <taxon>Spiralia</taxon>
        <taxon>Lophotrochozoa</taxon>
        <taxon>Platyhelminthes</taxon>
        <taxon>Trematoda</taxon>
        <taxon>Digenea</taxon>
        <taxon>Opisthorchiida</taxon>
        <taxon>Opisthorchiata</taxon>
        <taxon>Opisthorchiidae</taxon>
        <taxon>Clonorchis</taxon>
    </lineage>
</organism>
<dbReference type="InterPro" id="IPR027408">
    <property type="entry name" value="PNPase/RNase_PH_dom_sf"/>
</dbReference>
<dbReference type="EMBL" id="DF142885">
    <property type="protein sequence ID" value="GAA48376.1"/>
    <property type="molecule type" value="Genomic_DNA"/>
</dbReference>
<name>G7Y5Z0_CLOSI</name>
<dbReference type="Pfam" id="PF01138">
    <property type="entry name" value="RNase_PH"/>
    <property type="match status" value="1"/>
</dbReference>
<dbReference type="GO" id="GO:0000177">
    <property type="term" value="C:cytoplasmic exosome (RNase complex)"/>
    <property type="evidence" value="ECO:0007669"/>
    <property type="project" value="TreeGrafter"/>
</dbReference>
<dbReference type="PANTHER" id="PTHR11097">
    <property type="entry name" value="EXOSOME COMPLEX EXONUCLEASE RIBOSOMAL RNA PROCESSING PROTEIN"/>
    <property type="match status" value="1"/>
</dbReference>
<evidence type="ECO:0000313" key="8">
    <source>
        <dbReference type="EMBL" id="GAA48376.1"/>
    </source>
</evidence>
<dbReference type="AlphaFoldDB" id="G7Y5Z0"/>
<keyword evidence="5" id="KW-0271">Exosome</keyword>
<accession>G7Y5Z0</accession>
<reference key="2">
    <citation type="submission" date="2011-10" db="EMBL/GenBank/DDBJ databases">
        <title>The genome and transcriptome sequence of Clonorchis sinensis provide insights into the carcinogenic liver fluke.</title>
        <authorList>
            <person name="Wang X."/>
            <person name="Huang Y."/>
            <person name="Chen W."/>
            <person name="Liu H."/>
            <person name="Guo L."/>
            <person name="Chen Y."/>
            <person name="Luo F."/>
            <person name="Zhou W."/>
            <person name="Sun J."/>
            <person name="Mao Q."/>
            <person name="Liang P."/>
            <person name="Zhou C."/>
            <person name="Tian Y."/>
            <person name="Men J."/>
            <person name="Lv X."/>
            <person name="Huang L."/>
            <person name="Zhou J."/>
            <person name="Hu Y."/>
            <person name="Li R."/>
            <person name="Zhang F."/>
            <person name="Lei H."/>
            <person name="Li X."/>
            <person name="Hu X."/>
            <person name="Liang C."/>
            <person name="Xu J."/>
            <person name="Wu Z."/>
            <person name="Yu X."/>
        </authorList>
    </citation>
    <scope>NUCLEOTIDE SEQUENCE</scope>
    <source>
        <strain>Henan</strain>
    </source>
</reference>
<evidence type="ECO:0000256" key="3">
    <source>
        <dbReference type="ARBA" id="ARBA00006678"/>
    </source>
</evidence>
<keyword evidence="4" id="KW-0963">Cytoplasm</keyword>
<evidence type="ECO:0000259" key="7">
    <source>
        <dbReference type="Pfam" id="PF01138"/>
    </source>
</evidence>
<dbReference type="Gene3D" id="3.30.230.70">
    <property type="entry name" value="GHMP Kinase, N-terminal domain"/>
    <property type="match status" value="1"/>
</dbReference>
<dbReference type="GO" id="GO:0034476">
    <property type="term" value="P:U5 snRNA 3'-end processing"/>
    <property type="evidence" value="ECO:0007669"/>
    <property type="project" value="TreeGrafter"/>
</dbReference>
<feature type="domain" description="Exoribonuclease phosphorolytic" evidence="7">
    <location>
        <begin position="482"/>
        <end position="619"/>
    </location>
</feature>
<reference evidence="8" key="1">
    <citation type="journal article" date="2011" name="Genome Biol.">
        <title>The draft genome of the carcinogenic human liver fluke Clonorchis sinensis.</title>
        <authorList>
            <person name="Wang X."/>
            <person name="Chen W."/>
            <person name="Huang Y."/>
            <person name="Sun J."/>
            <person name="Men J."/>
            <person name="Liu H."/>
            <person name="Luo F."/>
            <person name="Guo L."/>
            <person name="Lv X."/>
            <person name="Deng C."/>
            <person name="Zhou C."/>
            <person name="Fan Y."/>
            <person name="Li X."/>
            <person name="Huang L."/>
            <person name="Hu Y."/>
            <person name="Liang C."/>
            <person name="Hu X."/>
            <person name="Xu J."/>
            <person name="Yu X."/>
        </authorList>
    </citation>
    <scope>NUCLEOTIDE SEQUENCE [LARGE SCALE GENOMIC DNA]</scope>
    <source>
        <strain evidence="8">Henan</strain>
    </source>
</reference>
<comment type="subcellular location">
    <subcellularLocation>
        <location evidence="1">Cytoplasm</location>
    </subcellularLocation>
    <subcellularLocation>
        <location evidence="2">Nucleus</location>
        <location evidence="2">Nucleolus</location>
    </subcellularLocation>
</comment>